<name>A0A942Z7F8_9FIRM</name>
<evidence type="ECO:0000313" key="2">
    <source>
        <dbReference type="Proteomes" id="UP000724672"/>
    </source>
</evidence>
<reference evidence="1" key="1">
    <citation type="submission" date="2019-12" db="EMBL/GenBank/DDBJ databases">
        <title>Clostridiaceae gen. nov. sp. nov., isolated from sediment in Xinjiang, China.</title>
        <authorList>
            <person name="Zhang R."/>
        </authorList>
    </citation>
    <scope>NUCLEOTIDE SEQUENCE</scope>
    <source>
        <strain evidence="1">D2Q-11</strain>
    </source>
</reference>
<keyword evidence="2" id="KW-1185">Reference proteome</keyword>
<dbReference type="Proteomes" id="UP000724672">
    <property type="component" value="Unassembled WGS sequence"/>
</dbReference>
<organism evidence="1 2">
    <name type="scientific">Anaeromonas frigoriresistens</name>
    <dbReference type="NCBI Taxonomy" id="2683708"/>
    <lineage>
        <taxon>Bacteria</taxon>
        <taxon>Bacillati</taxon>
        <taxon>Bacillota</taxon>
        <taxon>Tissierellia</taxon>
        <taxon>Tissierellales</taxon>
        <taxon>Thermohalobacteraceae</taxon>
        <taxon>Anaeromonas</taxon>
    </lineage>
</organism>
<proteinExistence type="predicted"/>
<sequence length="64" mass="7586">MKMNEKDIIKKKLLDAQEMVRDYESFSKNIRDTEIGETFKMFAEESGMQARRLQAILDKIETNK</sequence>
<gene>
    <name evidence="1" type="ORF">GOQ27_02025</name>
</gene>
<protein>
    <submittedName>
        <fullName evidence="1">Uncharacterized protein</fullName>
    </submittedName>
</protein>
<dbReference type="AlphaFoldDB" id="A0A942Z7F8"/>
<dbReference type="RefSeq" id="WP_203365144.1">
    <property type="nucleotide sequence ID" value="NZ_WSFT01000013.1"/>
</dbReference>
<dbReference type="EMBL" id="WSFT01000013">
    <property type="protein sequence ID" value="MBS4537218.1"/>
    <property type="molecule type" value="Genomic_DNA"/>
</dbReference>
<evidence type="ECO:0000313" key="1">
    <source>
        <dbReference type="EMBL" id="MBS4537218.1"/>
    </source>
</evidence>
<comment type="caution">
    <text evidence="1">The sequence shown here is derived from an EMBL/GenBank/DDBJ whole genome shotgun (WGS) entry which is preliminary data.</text>
</comment>
<accession>A0A942Z7F8</accession>